<feature type="transmembrane region" description="Helical" evidence="1">
    <location>
        <begin position="41"/>
        <end position="63"/>
    </location>
</feature>
<evidence type="ECO:0000256" key="1">
    <source>
        <dbReference type="SAM" id="Phobius"/>
    </source>
</evidence>
<dbReference type="AlphaFoldDB" id="A0A5C6W4X8"/>
<proteinExistence type="predicted"/>
<accession>A0A5C6W4X8</accession>
<evidence type="ECO:0000313" key="3">
    <source>
        <dbReference type="Proteomes" id="UP000321363"/>
    </source>
</evidence>
<dbReference type="Proteomes" id="UP000321363">
    <property type="component" value="Unassembled WGS sequence"/>
</dbReference>
<keyword evidence="1" id="KW-0472">Membrane</keyword>
<feature type="transmembrane region" description="Helical" evidence="1">
    <location>
        <begin position="12"/>
        <end position="35"/>
    </location>
</feature>
<organism evidence="2 3">
    <name type="scientific">Metabacillus litoralis</name>
    <dbReference type="NCBI Taxonomy" id="152268"/>
    <lineage>
        <taxon>Bacteria</taxon>
        <taxon>Bacillati</taxon>
        <taxon>Bacillota</taxon>
        <taxon>Bacilli</taxon>
        <taxon>Bacillales</taxon>
        <taxon>Bacillaceae</taxon>
        <taxon>Metabacillus</taxon>
    </lineage>
</organism>
<keyword evidence="1" id="KW-1133">Transmembrane helix</keyword>
<dbReference type="EMBL" id="VOQF01000001">
    <property type="protein sequence ID" value="TXC92851.1"/>
    <property type="molecule type" value="Genomic_DNA"/>
</dbReference>
<name>A0A5C6W4X8_9BACI</name>
<keyword evidence="1" id="KW-0812">Transmembrane</keyword>
<comment type="caution">
    <text evidence="2">The sequence shown here is derived from an EMBL/GenBank/DDBJ whole genome shotgun (WGS) entry which is preliminary data.</text>
</comment>
<sequence length="71" mass="7729">MNNKSQRKRLITWGLITMLLIAPLLSWLIGIIYGVSVGSGFAAGGLMVILFPIIFVVGVGMLIKGFMKPKH</sequence>
<dbReference type="RefSeq" id="WP_146945713.1">
    <property type="nucleotide sequence ID" value="NZ_VOQF01000001.1"/>
</dbReference>
<keyword evidence="3" id="KW-1185">Reference proteome</keyword>
<protein>
    <submittedName>
        <fullName evidence="2">Uncharacterized protein</fullName>
    </submittedName>
</protein>
<gene>
    <name evidence="2" type="ORF">FS935_01235</name>
</gene>
<reference evidence="2 3" key="1">
    <citation type="journal article" date="2005" name="Int. J. Syst. Evol. Microbiol.">
        <title>Bacillus litoralis sp. nov., isolated from a tidal flat of the Yellow Sea in Korea.</title>
        <authorList>
            <person name="Yoon J.H."/>
            <person name="Oh T.K."/>
        </authorList>
    </citation>
    <scope>NUCLEOTIDE SEQUENCE [LARGE SCALE GENOMIC DNA]</scope>
    <source>
        <strain evidence="2 3">SW-211</strain>
    </source>
</reference>
<evidence type="ECO:0000313" key="2">
    <source>
        <dbReference type="EMBL" id="TXC92851.1"/>
    </source>
</evidence>